<evidence type="ECO:0000313" key="1">
    <source>
        <dbReference type="EMBL" id="MBB5808963.1"/>
    </source>
</evidence>
<accession>A0A7W9M6D8</accession>
<proteinExistence type="predicted"/>
<evidence type="ECO:0008006" key="3">
    <source>
        <dbReference type="Google" id="ProtNLM"/>
    </source>
</evidence>
<organism evidence="1 2">
    <name type="scientific">Saccharothrix ecbatanensis</name>
    <dbReference type="NCBI Taxonomy" id="1105145"/>
    <lineage>
        <taxon>Bacteria</taxon>
        <taxon>Bacillati</taxon>
        <taxon>Actinomycetota</taxon>
        <taxon>Actinomycetes</taxon>
        <taxon>Pseudonocardiales</taxon>
        <taxon>Pseudonocardiaceae</taxon>
        <taxon>Saccharothrix</taxon>
    </lineage>
</organism>
<protein>
    <recommendedName>
        <fullName evidence="3">Transposase</fullName>
    </recommendedName>
</protein>
<sequence>MVKRRICEHETIDAAYAWAKIDRRACQVIK</sequence>
<comment type="caution">
    <text evidence="1">The sequence shown here is derived from an EMBL/GenBank/DDBJ whole genome shotgun (WGS) entry which is preliminary data.</text>
</comment>
<reference evidence="1 2" key="1">
    <citation type="submission" date="2020-08" db="EMBL/GenBank/DDBJ databases">
        <title>Sequencing the genomes of 1000 actinobacteria strains.</title>
        <authorList>
            <person name="Klenk H.-P."/>
        </authorList>
    </citation>
    <scope>NUCLEOTIDE SEQUENCE [LARGE SCALE GENOMIC DNA]</scope>
    <source>
        <strain evidence="1 2">DSM 45486</strain>
    </source>
</reference>
<dbReference type="AlphaFoldDB" id="A0A7W9M6D8"/>
<gene>
    <name evidence="1" type="ORF">F4560_008731</name>
</gene>
<evidence type="ECO:0000313" key="2">
    <source>
        <dbReference type="Proteomes" id="UP000552097"/>
    </source>
</evidence>
<name>A0A7W9M6D8_9PSEU</name>
<keyword evidence="2" id="KW-1185">Reference proteome</keyword>
<dbReference type="Proteomes" id="UP000552097">
    <property type="component" value="Unassembled WGS sequence"/>
</dbReference>
<dbReference type="EMBL" id="JACHMO010000001">
    <property type="protein sequence ID" value="MBB5808963.1"/>
    <property type="molecule type" value="Genomic_DNA"/>
</dbReference>